<protein>
    <recommendedName>
        <fullName evidence="1">Transposase IS66 central domain-containing protein</fullName>
    </recommendedName>
</protein>
<evidence type="ECO:0000313" key="2">
    <source>
        <dbReference type="EMBL" id="ARD70080.1"/>
    </source>
</evidence>
<keyword evidence="2" id="KW-0614">Plasmid</keyword>
<evidence type="ECO:0000259" key="1">
    <source>
        <dbReference type="Pfam" id="PF03050"/>
    </source>
</evidence>
<dbReference type="Pfam" id="PF03050">
    <property type="entry name" value="DDE_Tnp_IS66"/>
    <property type="match status" value="1"/>
</dbReference>
<dbReference type="EMBL" id="KY494864">
    <property type="protein sequence ID" value="ARD70080.1"/>
    <property type="molecule type" value="Genomic_DNA"/>
</dbReference>
<reference evidence="2" key="1">
    <citation type="submission" date="2017-01" db="EMBL/GenBank/DDBJ databases">
        <title>Complete nucleotide sequence of an IncP-2 blaVIM-2-harboring megaplasmid from Pseudomonas aeruginosa.</title>
        <authorList>
            <person name="Botelho J."/>
            <person name="Grosso F."/>
            <person name="Mabrouk A."/>
            <person name="Peixe L."/>
        </authorList>
    </citation>
    <scope>NUCLEOTIDE SEQUENCE</scope>
    <source>
        <strain evidence="2">FFUP_PS_37</strain>
        <plasmid evidence="2">pJB37</plasmid>
    </source>
</reference>
<geneLocation type="plasmid" evidence="2">
    <name>pJB37</name>
</geneLocation>
<dbReference type="AlphaFoldDB" id="A0A1V0M5B6"/>
<name>A0A1V0M5B6_PSEAI</name>
<dbReference type="InterPro" id="IPR052344">
    <property type="entry name" value="Transposase-related"/>
</dbReference>
<feature type="domain" description="Transposase IS66 central" evidence="1">
    <location>
        <begin position="4"/>
        <end position="66"/>
    </location>
</feature>
<dbReference type="PANTHER" id="PTHR33678:SF1">
    <property type="entry name" value="BLL1576 PROTEIN"/>
    <property type="match status" value="1"/>
</dbReference>
<proteinExistence type="predicted"/>
<organism evidence="2">
    <name type="scientific">Pseudomonas aeruginosa</name>
    <dbReference type="NCBI Taxonomy" id="287"/>
    <lineage>
        <taxon>Bacteria</taxon>
        <taxon>Pseudomonadati</taxon>
        <taxon>Pseudomonadota</taxon>
        <taxon>Gammaproteobacteria</taxon>
        <taxon>Pseudomonadales</taxon>
        <taxon>Pseudomonadaceae</taxon>
        <taxon>Pseudomonas</taxon>
    </lineage>
</organism>
<dbReference type="PANTHER" id="PTHR33678">
    <property type="entry name" value="BLL1576 PROTEIN"/>
    <property type="match status" value="1"/>
</dbReference>
<dbReference type="InterPro" id="IPR004291">
    <property type="entry name" value="Transposase_IS66_central"/>
</dbReference>
<accession>A0A1V0M5B6</accession>
<sequence>MIEKSMASPSVLAMLLITKYVDGLPLHRFKKILGRHGVDIPRQTLARWVIQCGEHLQPLLNLSTKTARRAASARRPYCGANQRYALVLGRL</sequence>